<dbReference type="Proteomes" id="UP001371218">
    <property type="component" value="Unassembled WGS sequence"/>
</dbReference>
<dbReference type="EMBL" id="JBBUTG010000046">
    <property type="protein sequence ID" value="MEK8034981.1"/>
    <property type="molecule type" value="Genomic_DNA"/>
</dbReference>
<evidence type="ECO:0000256" key="1">
    <source>
        <dbReference type="SAM" id="MobiDB-lite"/>
    </source>
</evidence>
<feature type="region of interest" description="Disordered" evidence="1">
    <location>
        <begin position="119"/>
        <end position="151"/>
    </location>
</feature>
<organism evidence="2 3">
    <name type="scientific">Ideonella lacteola</name>
    <dbReference type="NCBI Taxonomy" id="2984193"/>
    <lineage>
        <taxon>Bacteria</taxon>
        <taxon>Pseudomonadati</taxon>
        <taxon>Pseudomonadota</taxon>
        <taxon>Betaproteobacteria</taxon>
        <taxon>Burkholderiales</taxon>
        <taxon>Sphaerotilaceae</taxon>
        <taxon>Ideonella</taxon>
    </lineage>
</organism>
<name>A0ABU9BYN9_9BURK</name>
<accession>A0ABU9BYN9</accession>
<dbReference type="RefSeq" id="WP_341429415.1">
    <property type="nucleotide sequence ID" value="NZ_JBBUTG010000046.1"/>
</dbReference>
<reference evidence="2 3" key="1">
    <citation type="submission" date="2024-04" db="EMBL/GenBank/DDBJ databases">
        <title>Novel species of the genus Ideonella isolated from streams.</title>
        <authorList>
            <person name="Lu H."/>
        </authorList>
    </citation>
    <scope>NUCLEOTIDE SEQUENCE [LARGE SCALE GENOMIC DNA]</scope>
    <source>
        <strain evidence="2 3">DXS29W</strain>
    </source>
</reference>
<comment type="caution">
    <text evidence="2">The sequence shown here is derived from an EMBL/GenBank/DDBJ whole genome shotgun (WGS) entry which is preliminary data.</text>
</comment>
<evidence type="ECO:0000313" key="3">
    <source>
        <dbReference type="Proteomes" id="UP001371218"/>
    </source>
</evidence>
<gene>
    <name evidence="2" type="ORF">AACH06_29550</name>
</gene>
<protein>
    <submittedName>
        <fullName evidence="2">Uncharacterized protein</fullName>
    </submittedName>
</protein>
<evidence type="ECO:0000313" key="2">
    <source>
        <dbReference type="EMBL" id="MEK8034981.1"/>
    </source>
</evidence>
<sequence>MWTSTLAARETDIDVVGDRSLALAVEKMKVTIETRIRIDGYEMDCSRRYILVWGHPTLLNPNNPQDSVISIFDVAKLQIVGNVAVSKGVFSAEFLKDKPLAIVASDAEFLIRLPDGEIQPRPDGLDFSGPQFERESCARPPNSRYRRFSDQ</sequence>
<proteinExistence type="predicted"/>
<keyword evidence="3" id="KW-1185">Reference proteome</keyword>